<evidence type="ECO:0000256" key="3">
    <source>
        <dbReference type="ARBA" id="ARBA00022801"/>
    </source>
</evidence>
<evidence type="ECO:0000256" key="4">
    <source>
        <dbReference type="SAM" id="SignalP"/>
    </source>
</evidence>
<evidence type="ECO:0000313" key="7">
    <source>
        <dbReference type="Proteomes" id="UP000823603"/>
    </source>
</evidence>
<feature type="domain" description="MurNAc-LAA" evidence="5">
    <location>
        <begin position="101"/>
        <end position="265"/>
    </location>
</feature>
<sequence length="379" mass="41751">MDLKYILSVLFVAAAFPCLSSWSAAAQTSEARKLRLNTVVLDPGHGGKDAGCVSKDGKTYEKNLTLSIAKLLGQKIKEEYPDVKVYYTRLTDRYITLNERADIANRNHADLFISIHINANTSSSPSGFSAHIFGRSSGKDSDLFRGNMELCRRENSVILLEDDYSTNYQGFDPEDPESFIFFNLMQNAFYEQSLLFAGDVIQSLSGGPIVKNRGVSQDPFFVLWKTSMPSVLLELGFISNSADLKVLTSEKGRSQIASRLFSAFKKFKTKYDSSLDYSTGITKPAEASTSSGNTIAGLKTGDTGAEYGIQIMAGSRKLSERDKAFKGYRPRVVKSGNIYKYIICISESEAEAKSGLATVRKKFPEAFMVRISGESVTAL</sequence>
<dbReference type="PANTHER" id="PTHR30404">
    <property type="entry name" value="N-ACETYLMURAMOYL-L-ALANINE AMIDASE"/>
    <property type="match status" value="1"/>
</dbReference>
<dbReference type="InterPro" id="IPR002508">
    <property type="entry name" value="MurNAc-LAA_cat"/>
</dbReference>
<accession>A0A9D9IDS3</accession>
<gene>
    <name evidence="6" type="ORF">IAB82_01000</name>
</gene>
<dbReference type="Gene3D" id="3.40.630.40">
    <property type="entry name" value="Zn-dependent exopeptidases"/>
    <property type="match status" value="1"/>
</dbReference>
<dbReference type="EMBL" id="JADIMB010000007">
    <property type="protein sequence ID" value="MBO8470355.1"/>
    <property type="molecule type" value="Genomic_DNA"/>
</dbReference>
<evidence type="ECO:0000256" key="2">
    <source>
        <dbReference type="ARBA" id="ARBA00011901"/>
    </source>
</evidence>
<feature type="signal peptide" evidence="4">
    <location>
        <begin position="1"/>
        <end position="26"/>
    </location>
</feature>
<dbReference type="AlphaFoldDB" id="A0A9D9IDS3"/>
<reference evidence="6" key="1">
    <citation type="submission" date="2020-10" db="EMBL/GenBank/DDBJ databases">
        <authorList>
            <person name="Gilroy R."/>
        </authorList>
    </citation>
    <scope>NUCLEOTIDE SEQUENCE</scope>
    <source>
        <strain evidence="6">B2-22910</strain>
    </source>
</reference>
<dbReference type="PANTHER" id="PTHR30404:SF0">
    <property type="entry name" value="N-ACETYLMURAMOYL-L-ALANINE AMIDASE AMIC"/>
    <property type="match status" value="1"/>
</dbReference>
<dbReference type="Pfam" id="PF01520">
    <property type="entry name" value="Amidase_3"/>
    <property type="match status" value="1"/>
</dbReference>
<dbReference type="SUPFAM" id="SSF53187">
    <property type="entry name" value="Zn-dependent exopeptidases"/>
    <property type="match status" value="1"/>
</dbReference>
<dbReference type="SMART" id="SM00646">
    <property type="entry name" value="Ami_3"/>
    <property type="match status" value="1"/>
</dbReference>
<dbReference type="EC" id="3.5.1.28" evidence="2"/>
<comment type="catalytic activity">
    <reaction evidence="1">
        <text>Hydrolyzes the link between N-acetylmuramoyl residues and L-amino acid residues in certain cell-wall glycopeptides.</text>
        <dbReference type="EC" id="3.5.1.28"/>
    </reaction>
</comment>
<keyword evidence="3" id="KW-0378">Hydrolase</keyword>
<dbReference type="GO" id="GO:0030288">
    <property type="term" value="C:outer membrane-bounded periplasmic space"/>
    <property type="evidence" value="ECO:0007669"/>
    <property type="project" value="TreeGrafter"/>
</dbReference>
<name>A0A9D9IDS3_9BACT</name>
<evidence type="ECO:0000259" key="5">
    <source>
        <dbReference type="SMART" id="SM00646"/>
    </source>
</evidence>
<proteinExistence type="predicted"/>
<dbReference type="GO" id="GO:0009253">
    <property type="term" value="P:peptidoglycan catabolic process"/>
    <property type="evidence" value="ECO:0007669"/>
    <property type="project" value="InterPro"/>
</dbReference>
<keyword evidence="4" id="KW-0732">Signal</keyword>
<reference evidence="6" key="2">
    <citation type="journal article" date="2021" name="PeerJ">
        <title>Extensive microbial diversity within the chicken gut microbiome revealed by metagenomics and culture.</title>
        <authorList>
            <person name="Gilroy R."/>
            <person name="Ravi A."/>
            <person name="Getino M."/>
            <person name="Pursley I."/>
            <person name="Horton D.L."/>
            <person name="Alikhan N.F."/>
            <person name="Baker D."/>
            <person name="Gharbi K."/>
            <person name="Hall N."/>
            <person name="Watson M."/>
            <person name="Adriaenssens E.M."/>
            <person name="Foster-Nyarko E."/>
            <person name="Jarju S."/>
            <person name="Secka A."/>
            <person name="Antonio M."/>
            <person name="Oren A."/>
            <person name="Chaudhuri R.R."/>
            <person name="La Ragione R."/>
            <person name="Hildebrand F."/>
            <person name="Pallen M.J."/>
        </authorList>
    </citation>
    <scope>NUCLEOTIDE SEQUENCE</scope>
    <source>
        <strain evidence="6">B2-22910</strain>
    </source>
</reference>
<feature type="chain" id="PRO_5038964150" description="N-acetylmuramoyl-L-alanine amidase" evidence="4">
    <location>
        <begin position="27"/>
        <end position="379"/>
    </location>
</feature>
<evidence type="ECO:0000256" key="1">
    <source>
        <dbReference type="ARBA" id="ARBA00001561"/>
    </source>
</evidence>
<dbReference type="GO" id="GO:0008745">
    <property type="term" value="F:N-acetylmuramoyl-L-alanine amidase activity"/>
    <property type="evidence" value="ECO:0007669"/>
    <property type="project" value="UniProtKB-EC"/>
</dbReference>
<organism evidence="6 7">
    <name type="scientific">Candidatus Cryptobacteroides faecavium</name>
    <dbReference type="NCBI Taxonomy" id="2840762"/>
    <lineage>
        <taxon>Bacteria</taxon>
        <taxon>Pseudomonadati</taxon>
        <taxon>Bacteroidota</taxon>
        <taxon>Bacteroidia</taxon>
        <taxon>Bacteroidales</taxon>
        <taxon>Candidatus Cryptobacteroides</taxon>
    </lineage>
</organism>
<protein>
    <recommendedName>
        <fullName evidence="2">N-acetylmuramoyl-L-alanine amidase</fullName>
        <ecNumber evidence="2">3.5.1.28</ecNumber>
    </recommendedName>
</protein>
<dbReference type="Proteomes" id="UP000823603">
    <property type="component" value="Unassembled WGS sequence"/>
</dbReference>
<dbReference type="InterPro" id="IPR050695">
    <property type="entry name" value="N-acetylmuramoyl_amidase_3"/>
</dbReference>
<evidence type="ECO:0000313" key="6">
    <source>
        <dbReference type="EMBL" id="MBO8470355.1"/>
    </source>
</evidence>
<dbReference type="CDD" id="cd02696">
    <property type="entry name" value="MurNAc-LAA"/>
    <property type="match status" value="1"/>
</dbReference>
<comment type="caution">
    <text evidence="6">The sequence shown here is derived from an EMBL/GenBank/DDBJ whole genome shotgun (WGS) entry which is preliminary data.</text>
</comment>